<evidence type="ECO:0000313" key="3">
    <source>
        <dbReference type="EMBL" id="MDT0412731.1"/>
    </source>
</evidence>
<dbReference type="EMBL" id="JAVRET010000093">
    <property type="protein sequence ID" value="MDT0412731.1"/>
    <property type="molecule type" value="Genomic_DNA"/>
</dbReference>
<protein>
    <submittedName>
        <fullName evidence="3">Sigma factor</fullName>
    </submittedName>
</protein>
<organism evidence="3 4">
    <name type="scientific">Streptomyces evansiae</name>
    <dbReference type="NCBI Taxonomy" id="3075535"/>
    <lineage>
        <taxon>Bacteria</taxon>
        <taxon>Bacillati</taxon>
        <taxon>Actinomycetota</taxon>
        <taxon>Actinomycetes</taxon>
        <taxon>Kitasatosporales</taxon>
        <taxon>Streptomycetaceae</taxon>
        <taxon>Streptomyces</taxon>
    </lineage>
</organism>
<comment type="caution">
    <text evidence="3">The sequence shown here is derived from an EMBL/GenBank/DDBJ whole genome shotgun (WGS) entry which is preliminary data.</text>
</comment>
<feature type="region of interest" description="Disordered" evidence="1">
    <location>
        <begin position="1"/>
        <end position="51"/>
    </location>
</feature>
<dbReference type="Pfam" id="PF04542">
    <property type="entry name" value="Sigma70_r2"/>
    <property type="match status" value="1"/>
</dbReference>
<name>A0ABU2R7R7_9ACTN</name>
<accession>A0ABU2R7R7</accession>
<dbReference type="Gene3D" id="1.10.1740.10">
    <property type="match status" value="1"/>
</dbReference>
<evidence type="ECO:0000259" key="2">
    <source>
        <dbReference type="Pfam" id="PF04542"/>
    </source>
</evidence>
<dbReference type="InterPro" id="IPR013325">
    <property type="entry name" value="RNA_pol_sigma_r2"/>
</dbReference>
<keyword evidence="4" id="KW-1185">Reference proteome</keyword>
<evidence type="ECO:0000313" key="4">
    <source>
        <dbReference type="Proteomes" id="UP001183610"/>
    </source>
</evidence>
<gene>
    <name evidence="3" type="ORF">RM698_27255</name>
</gene>
<dbReference type="RefSeq" id="WP_010275232.1">
    <property type="nucleotide sequence ID" value="NZ_JAVRET010000093.1"/>
</dbReference>
<dbReference type="SUPFAM" id="SSF88946">
    <property type="entry name" value="Sigma2 domain of RNA polymerase sigma factors"/>
    <property type="match status" value="1"/>
</dbReference>
<proteinExistence type="predicted"/>
<sequence length="200" mass="22305">MSNRIAVRSAASPKPALPTRPQPHETGGRQPQPEPARPHPQRRLRSLPRLSAGLAEEIERAEREDDARGYEPEDLVTVWRAQAAGAPGRYSRPADAELRERLQALAAEHHQLVVRVAARALRIEDVALAEDIAQDVWLTAWQYLLGGHRIEAPRGYLATLARRRVRAHYALARTRYEEAVDYADTTRAVVRLAELIGAAA</sequence>
<reference evidence="4" key="1">
    <citation type="submission" date="2023-07" db="EMBL/GenBank/DDBJ databases">
        <title>30 novel species of actinomycetes from the DSMZ collection.</title>
        <authorList>
            <person name="Nouioui I."/>
        </authorList>
    </citation>
    <scope>NUCLEOTIDE SEQUENCE [LARGE SCALE GENOMIC DNA]</scope>
    <source>
        <strain evidence="4">DSM 41979</strain>
    </source>
</reference>
<dbReference type="InterPro" id="IPR007627">
    <property type="entry name" value="RNA_pol_sigma70_r2"/>
</dbReference>
<dbReference type="Proteomes" id="UP001183610">
    <property type="component" value="Unassembled WGS sequence"/>
</dbReference>
<feature type="domain" description="RNA polymerase sigma-70 region 2" evidence="2">
    <location>
        <begin position="106"/>
        <end position="169"/>
    </location>
</feature>
<evidence type="ECO:0000256" key="1">
    <source>
        <dbReference type="SAM" id="MobiDB-lite"/>
    </source>
</evidence>